<gene>
    <name evidence="1" type="ORF">NON19_17500</name>
</gene>
<dbReference type="PANTHER" id="PTHR43434">
    <property type="entry name" value="PHOSPHOGLYCOLATE PHOSPHATASE"/>
    <property type="match status" value="1"/>
</dbReference>
<organism evidence="1 2">
    <name type="scientific">Streptantibioticus rubrisoli</name>
    <dbReference type="NCBI Taxonomy" id="1387313"/>
    <lineage>
        <taxon>Bacteria</taxon>
        <taxon>Bacillati</taxon>
        <taxon>Actinomycetota</taxon>
        <taxon>Actinomycetes</taxon>
        <taxon>Kitasatosporales</taxon>
        <taxon>Streptomycetaceae</taxon>
        <taxon>Streptantibioticus</taxon>
    </lineage>
</organism>
<protein>
    <submittedName>
        <fullName evidence="1">HAD family hydrolase</fullName>
    </submittedName>
</protein>
<dbReference type="RefSeq" id="WP_255929145.1">
    <property type="nucleotide sequence ID" value="NZ_JANFNH010000019.1"/>
</dbReference>
<dbReference type="SFLD" id="SFLDG01129">
    <property type="entry name" value="C1.5:_HAD__Beta-PGM__Phosphata"/>
    <property type="match status" value="1"/>
</dbReference>
<dbReference type="SUPFAM" id="SSF56784">
    <property type="entry name" value="HAD-like"/>
    <property type="match status" value="1"/>
</dbReference>
<dbReference type="Proteomes" id="UP001206206">
    <property type="component" value="Unassembled WGS sequence"/>
</dbReference>
<dbReference type="InterPro" id="IPR023214">
    <property type="entry name" value="HAD_sf"/>
</dbReference>
<name>A0ABT1PEG9_9ACTN</name>
<sequence>MSRHSVKTHDEQRDDAGRAALFDVDGTLVDTNYLHVVTWWEAFRQSGHTVPMTAIHSAVGMGSDKLVAHLLGDGRDSGQDAEIAQAHKALFATYLERLHPLKGASDLLRTVSQRGWQVMLASSAGEYELNAMRSAIGADEYIAAATSADDVDASKPAPNLVMRALDRAGVSASRAVFVGDTVWDVESSAKAGVDCVALLSGGVPGADLRRAGALAVYEDPGHLLAEIDSSPFADARR</sequence>
<evidence type="ECO:0000313" key="2">
    <source>
        <dbReference type="Proteomes" id="UP001206206"/>
    </source>
</evidence>
<dbReference type="InterPro" id="IPR006439">
    <property type="entry name" value="HAD-SF_hydro_IA"/>
</dbReference>
<evidence type="ECO:0000313" key="1">
    <source>
        <dbReference type="EMBL" id="MCQ4043767.1"/>
    </source>
</evidence>
<proteinExistence type="predicted"/>
<dbReference type="PANTHER" id="PTHR43434:SF16">
    <property type="entry name" value="BLL8046 PROTEIN"/>
    <property type="match status" value="1"/>
</dbReference>
<dbReference type="SFLD" id="SFLDS00003">
    <property type="entry name" value="Haloacid_Dehalogenase"/>
    <property type="match status" value="1"/>
</dbReference>
<dbReference type="InterPro" id="IPR023198">
    <property type="entry name" value="PGP-like_dom2"/>
</dbReference>
<dbReference type="GO" id="GO:0016787">
    <property type="term" value="F:hydrolase activity"/>
    <property type="evidence" value="ECO:0007669"/>
    <property type="project" value="UniProtKB-KW"/>
</dbReference>
<dbReference type="InterPro" id="IPR036412">
    <property type="entry name" value="HAD-like_sf"/>
</dbReference>
<reference evidence="1 2" key="1">
    <citation type="submission" date="2022-06" db="EMBL/GenBank/DDBJ databases">
        <title>Draft genome sequence of type strain Streptomyces rubrisoli DSM 42083.</title>
        <authorList>
            <person name="Duangmal K."/>
            <person name="Klaysubun C."/>
        </authorList>
    </citation>
    <scope>NUCLEOTIDE SEQUENCE [LARGE SCALE GENOMIC DNA]</scope>
    <source>
        <strain evidence="1 2">DSM 42083</strain>
    </source>
</reference>
<dbReference type="Gene3D" id="3.40.50.1000">
    <property type="entry name" value="HAD superfamily/HAD-like"/>
    <property type="match status" value="1"/>
</dbReference>
<dbReference type="EMBL" id="JANFNH010000019">
    <property type="protein sequence ID" value="MCQ4043767.1"/>
    <property type="molecule type" value="Genomic_DNA"/>
</dbReference>
<dbReference type="Gene3D" id="1.10.150.240">
    <property type="entry name" value="Putative phosphatase, domain 2"/>
    <property type="match status" value="1"/>
</dbReference>
<dbReference type="InterPro" id="IPR050155">
    <property type="entry name" value="HAD-like_hydrolase_sf"/>
</dbReference>
<dbReference type="Pfam" id="PF13419">
    <property type="entry name" value="HAD_2"/>
    <property type="match status" value="1"/>
</dbReference>
<keyword evidence="1" id="KW-0378">Hydrolase</keyword>
<dbReference type="InterPro" id="IPR041492">
    <property type="entry name" value="HAD_2"/>
</dbReference>
<dbReference type="NCBIfam" id="TIGR01509">
    <property type="entry name" value="HAD-SF-IA-v3"/>
    <property type="match status" value="1"/>
</dbReference>
<comment type="caution">
    <text evidence="1">The sequence shown here is derived from an EMBL/GenBank/DDBJ whole genome shotgun (WGS) entry which is preliminary data.</text>
</comment>
<keyword evidence="2" id="KW-1185">Reference proteome</keyword>
<accession>A0ABT1PEG9</accession>